<sequence length="140" mass="15141">MANVAAIQKLFLSSPYYAVVGASKDQTKFGTKILNWYKTRGMNVQPIHHKETHLEGIATIPSVADLRAPTETSISIITPPKVTLSLLQAALPLGVPAFWIQPGAADESVVAWVQENGMEKRVIYGGPCILVEGDSVRSLL</sequence>
<dbReference type="PANTHER" id="PTHR33303">
    <property type="entry name" value="CYTOPLASMIC PROTEIN-RELATED"/>
    <property type="match status" value="1"/>
</dbReference>
<dbReference type="Proteomes" id="UP001221757">
    <property type="component" value="Unassembled WGS sequence"/>
</dbReference>
<dbReference type="InterPro" id="IPR003781">
    <property type="entry name" value="CoA-bd"/>
</dbReference>
<accession>A0AAD7G8C8</accession>
<dbReference type="Pfam" id="PF13380">
    <property type="entry name" value="CoA_binding_2"/>
    <property type="match status" value="1"/>
</dbReference>
<reference evidence="2" key="1">
    <citation type="submission" date="2023-03" db="EMBL/GenBank/DDBJ databases">
        <title>Massive genome expansion in bonnet fungi (Mycena s.s.) driven by repeated elements and novel gene families across ecological guilds.</title>
        <authorList>
            <consortium name="Lawrence Berkeley National Laboratory"/>
            <person name="Harder C.B."/>
            <person name="Miyauchi S."/>
            <person name="Viragh M."/>
            <person name="Kuo A."/>
            <person name="Thoen E."/>
            <person name="Andreopoulos B."/>
            <person name="Lu D."/>
            <person name="Skrede I."/>
            <person name="Drula E."/>
            <person name="Henrissat B."/>
            <person name="Morin E."/>
            <person name="Kohler A."/>
            <person name="Barry K."/>
            <person name="LaButti K."/>
            <person name="Morin E."/>
            <person name="Salamov A."/>
            <person name="Lipzen A."/>
            <person name="Mereny Z."/>
            <person name="Hegedus B."/>
            <person name="Baldrian P."/>
            <person name="Stursova M."/>
            <person name="Weitz H."/>
            <person name="Taylor A."/>
            <person name="Grigoriev I.V."/>
            <person name="Nagy L.G."/>
            <person name="Martin F."/>
            <person name="Kauserud H."/>
        </authorList>
    </citation>
    <scope>NUCLEOTIDE SEQUENCE</scope>
    <source>
        <strain evidence="2">CBHHK067</strain>
    </source>
</reference>
<dbReference type="InterPro" id="IPR036291">
    <property type="entry name" value="NAD(P)-bd_dom_sf"/>
</dbReference>
<evidence type="ECO:0000313" key="2">
    <source>
        <dbReference type="EMBL" id="KAJ7665705.1"/>
    </source>
</evidence>
<organism evidence="2 3">
    <name type="scientific">Mycena rosella</name>
    <name type="common">Pink bonnet</name>
    <name type="synonym">Agaricus rosellus</name>
    <dbReference type="NCBI Taxonomy" id="1033263"/>
    <lineage>
        <taxon>Eukaryota</taxon>
        <taxon>Fungi</taxon>
        <taxon>Dikarya</taxon>
        <taxon>Basidiomycota</taxon>
        <taxon>Agaricomycotina</taxon>
        <taxon>Agaricomycetes</taxon>
        <taxon>Agaricomycetidae</taxon>
        <taxon>Agaricales</taxon>
        <taxon>Marasmiineae</taxon>
        <taxon>Mycenaceae</taxon>
        <taxon>Mycena</taxon>
    </lineage>
</organism>
<dbReference type="Gene3D" id="3.40.50.720">
    <property type="entry name" value="NAD(P)-binding Rossmann-like Domain"/>
    <property type="match status" value="1"/>
</dbReference>
<dbReference type="PANTHER" id="PTHR33303:SF2">
    <property type="entry name" value="COA-BINDING DOMAIN-CONTAINING PROTEIN"/>
    <property type="match status" value="1"/>
</dbReference>
<dbReference type="SMART" id="SM00881">
    <property type="entry name" value="CoA_binding"/>
    <property type="match status" value="1"/>
</dbReference>
<gene>
    <name evidence="2" type="ORF">B0H17DRAFT_1143266</name>
</gene>
<keyword evidence="3" id="KW-1185">Reference proteome</keyword>
<dbReference type="AlphaFoldDB" id="A0AAD7G8C8"/>
<name>A0AAD7G8C8_MYCRO</name>
<comment type="caution">
    <text evidence="2">The sequence shown here is derived from an EMBL/GenBank/DDBJ whole genome shotgun (WGS) entry which is preliminary data.</text>
</comment>
<evidence type="ECO:0000313" key="3">
    <source>
        <dbReference type="Proteomes" id="UP001221757"/>
    </source>
</evidence>
<dbReference type="SUPFAM" id="SSF51735">
    <property type="entry name" value="NAD(P)-binding Rossmann-fold domains"/>
    <property type="match status" value="1"/>
</dbReference>
<evidence type="ECO:0000259" key="1">
    <source>
        <dbReference type="SMART" id="SM00881"/>
    </source>
</evidence>
<feature type="domain" description="CoA-binding" evidence="1">
    <location>
        <begin position="11"/>
        <end position="104"/>
    </location>
</feature>
<protein>
    <submittedName>
        <fullName evidence="2">NAD-P-binding protein</fullName>
    </submittedName>
</protein>
<proteinExistence type="predicted"/>
<dbReference type="EMBL" id="JARKIE010000213">
    <property type="protein sequence ID" value="KAJ7665705.1"/>
    <property type="molecule type" value="Genomic_DNA"/>
</dbReference>